<dbReference type="InterPro" id="IPR007987">
    <property type="entry name" value="Poxvirus_A21"/>
</dbReference>
<dbReference type="EMBL" id="KJ859677">
    <property type="protein sequence ID" value="AID46924.1"/>
    <property type="molecule type" value="Genomic_DNA"/>
</dbReference>
<evidence type="ECO:0000256" key="3">
    <source>
        <dbReference type="ARBA" id="ARBA00022595"/>
    </source>
</evidence>
<evidence type="ECO:0000256" key="10">
    <source>
        <dbReference type="ARBA" id="ARBA00023157"/>
    </source>
</evidence>
<organism evidence="12 13">
    <name type="scientific">Penguinpox virus</name>
    <dbReference type="NCBI Taxonomy" id="648998"/>
    <lineage>
        <taxon>Viruses</taxon>
        <taxon>Varidnaviria</taxon>
        <taxon>Bamfordvirae</taxon>
        <taxon>Nucleocytoviricota</taxon>
        <taxon>Pokkesviricetes</taxon>
        <taxon>Chitovirales</taxon>
        <taxon>Poxviridae</taxon>
        <taxon>Chordopoxvirinae</taxon>
        <taxon>Avipoxvirus</taxon>
        <taxon>Avipoxvirus penguinpox</taxon>
    </lineage>
</organism>
<keyword evidence="4" id="KW-0812">Transmembrane</keyword>
<evidence type="ECO:0000256" key="7">
    <source>
        <dbReference type="ARBA" id="ARBA00022968"/>
    </source>
</evidence>
<evidence type="ECO:0008006" key="14">
    <source>
        <dbReference type="Google" id="ProtNLM"/>
    </source>
</evidence>
<accession>A0A068EF66</accession>
<keyword evidence="3" id="KW-1162">Viral penetration into host cytoplasm</keyword>
<keyword evidence="5" id="KW-0946">Virion</keyword>
<evidence type="ECO:0000256" key="11">
    <source>
        <dbReference type="ARBA" id="ARBA00023296"/>
    </source>
</evidence>
<dbReference type="Proteomes" id="UP000140838">
    <property type="component" value="Genome"/>
</dbReference>
<evidence type="ECO:0000256" key="8">
    <source>
        <dbReference type="ARBA" id="ARBA00022989"/>
    </source>
</evidence>
<evidence type="ECO:0000256" key="5">
    <source>
        <dbReference type="ARBA" id="ARBA00022844"/>
    </source>
</evidence>
<dbReference type="GO" id="GO:0019031">
    <property type="term" value="C:viral envelope"/>
    <property type="evidence" value="ECO:0007669"/>
    <property type="project" value="UniProtKB-KW"/>
</dbReference>
<dbReference type="RefSeq" id="YP_009046182.1">
    <property type="nucleotide sequence ID" value="NC_024446.1"/>
</dbReference>
<dbReference type="GO" id="GO:0039663">
    <property type="term" value="P:membrane fusion involved in viral entry into host cell"/>
    <property type="evidence" value="ECO:0007669"/>
    <property type="project" value="UniProtKB-KW"/>
</dbReference>
<evidence type="ECO:0000256" key="6">
    <source>
        <dbReference type="ARBA" id="ARBA00022879"/>
    </source>
</evidence>
<keyword evidence="13" id="KW-1185">Reference proteome</keyword>
<reference evidence="12 13" key="1">
    <citation type="journal article" date="2014" name="BMC Genomics">
        <title>The complete genome sequences of poxviruses isolated from a penguin and a pigeon in South Africa and comparison to other sequenced avipoxviruses.</title>
        <authorList>
            <person name="Offerman K."/>
            <person name="Carulei O."/>
            <person name="van der Walt A.P."/>
            <person name="Douglass N."/>
            <person name="Williamson A.L."/>
        </authorList>
    </citation>
    <scope>NUCLEOTIDE SEQUENCE [LARGE SCALE GENOMIC DNA]</scope>
    <source>
        <strain evidence="12">PSan92</strain>
    </source>
</reference>
<dbReference type="KEGG" id="vg:19738204"/>
<keyword evidence="2" id="KW-1168">Fusion of virus membrane with host membrane</keyword>
<evidence type="ECO:0000313" key="12">
    <source>
        <dbReference type="EMBL" id="AID46924.1"/>
    </source>
</evidence>
<evidence type="ECO:0000256" key="9">
    <source>
        <dbReference type="ARBA" id="ARBA00023136"/>
    </source>
</evidence>
<evidence type="ECO:0000256" key="4">
    <source>
        <dbReference type="ARBA" id="ARBA00022692"/>
    </source>
</evidence>
<evidence type="ECO:0000256" key="2">
    <source>
        <dbReference type="ARBA" id="ARBA00022506"/>
    </source>
</evidence>
<keyword evidence="7" id="KW-0735">Signal-anchor</keyword>
<dbReference type="Pfam" id="PF05323">
    <property type="entry name" value="Pox_A21"/>
    <property type="match status" value="1"/>
</dbReference>
<name>A0A068EF66_9POXV</name>
<sequence length="113" mass="13229">MFVLFLIVCYFILIFNIIVTKIADKLRLEHETFIMYRQIYGNKFRCIGNNLINYSFTPFGIKANYLVDKNTKIPASCNDIKNINSLIAVTCDDASKFIKHRNICERAYTELFL</sequence>
<keyword evidence="8" id="KW-1133">Transmembrane helix</keyword>
<keyword evidence="11" id="KW-1160">Virus entry into host cell</keyword>
<keyword evidence="9" id="KW-0472">Membrane</keyword>
<gene>
    <name evidence="12" type="ORF">pepv_198</name>
</gene>
<dbReference type="GO" id="GO:0055036">
    <property type="term" value="C:virion membrane"/>
    <property type="evidence" value="ECO:0007669"/>
    <property type="project" value="UniProtKB-SubCell"/>
</dbReference>
<comment type="subcellular location">
    <subcellularLocation>
        <location evidence="1">Virion membrane</location>
        <topology evidence="1">Single-pass type III membrane protein</topology>
    </subcellularLocation>
</comment>
<keyword evidence="6" id="KW-0261">Viral envelope protein</keyword>
<evidence type="ECO:0000313" key="13">
    <source>
        <dbReference type="Proteomes" id="UP000140838"/>
    </source>
</evidence>
<dbReference type="GO" id="GO:0046718">
    <property type="term" value="P:symbiont entry into host cell"/>
    <property type="evidence" value="ECO:0007669"/>
    <property type="project" value="UniProtKB-KW"/>
</dbReference>
<dbReference type="GeneID" id="19738204"/>
<protein>
    <recommendedName>
        <fullName evidence="14">Virion membrane protein A21</fullName>
    </recommendedName>
</protein>
<proteinExistence type="predicted"/>
<evidence type="ECO:0000256" key="1">
    <source>
        <dbReference type="ARBA" id="ARBA00004462"/>
    </source>
</evidence>
<keyword evidence="10" id="KW-1015">Disulfide bond</keyword>